<dbReference type="InterPro" id="IPR021801">
    <property type="entry name" value="DUF3370"/>
</dbReference>
<proteinExistence type="predicted"/>
<keyword evidence="1" id="KW-0732">Signal</keyword>
<reference evidence="2 3" key="2">
    <citation type="submission" date="2013-09" db="EMBL/GenBank/DDBJ databases">
        <title>Whole genome comparison of six Crocosphaera watsonii strains with differing phenotypes.</title>
        <authorList>
            <person name="Bench S.R."/>
            <person name="Heller P."/>
            <person name="Frank I."/>
            <person name="Arciniega M."/>
            <person name="Shilova I.N."/>
            <person name="Zehr J.P."/>
        </authorList>
    </citation>
    <scope>NUCLEOTIDE SEQUENCE [LARGE SCALE GENOMIC DNA]</scope>
    <source>
        <strain evidence="2 3">WH 0005</strain>
    </source>
</reference>
<dbReference type="AlphaFoldDB" id="T2J0D3"/>
<accession>T2J0D3</accession>
<reference evidence="2 3" key="1">
    <citation type="submission" date="2013-01" db="EMBL/GenBank/DDBJ databases">
        <authorList>
            <person name="Bench S."/>
        </authorList>
    </citation>
    <scope>NUCLEOTIDE SEQUENCE [LARGE SCALE GENOMIC DNA]</scope>
    <source>
        <strain evidence="2 3">WH 0005</strain>
    </source>
</reference>
<feature type="signal peptide" evidence="1">
    <location>
        <begin position="1"/>
        <end position="19"/>
    </location>
</feature>
<name>T2J0D3_CROWT</name>
<sequence>MKIAGFISMLSLLSPLLIAQTASYPLTYRERNPQFITQPQEIRPLPGQLNDVLVFNSNSPEVVSREGVLLSTFPANGKRNPRAHLNHAVEGRFDVFTHHISRPAQGNKTLYQGLLVHNPTSKTIMVNIKQGISYINSSDAPFINLPPIVEDPSGQVFSGPGSRLMGDILRGVNQKELSRLISIPPYQSRMLFALPIQPSGARSTFLRVHSDGPLYMANLALYEVPEQIKYQEGDKEKVKISYRQPNLNEWRRIITQGGLIYPRDLAPTPLDTDYGDKTIYGRVAGISVGSEWEATLSDGADKPYLSIPGRGGAFSYPLSTVTTGTHGTRQIQSAPMLVRYPDTAYKAHGNYGVHYSLTLPLVNKTNQPQTVAVTLQTPFKKNEYADRLIFSRRPEGQVFFRGTVQVNYEDRQGKPQERFFHLVQRQGQKGEPLVRFNLKPGEQRKVEVDFLYPPDATPPQVLTVESMQLFYGNRPQ</sequence>
<organism evidence="2 3">
    <name type="scientific">Crocosphaera watsonii WH 0005</name>
    <dbReference type="NCBI Taxonomy" id="423472"/>
    <lineage>
        <taxon>Bacteria</taxon>
        <taxon>Bacillati</taxon>
        <taxon>Cyanobacteriota</taxon>
        <taxon>Cyanophyceae</taxon>
        <taxon>Oscillatoriophycideae</taxon>
        <taxon>Chroococcales</taxon>
        <taxon>Aphanothecaceae</taxon>
        <taxon>Crocosphaera</taxon>
    </lineage>
</organism>
<comment type="caution">
    <text evidence="2">The sequence shown here is derived from an EMBL/GenBank/DDBJ whole genome shotgun (WGS) entry which is preliminary data.</text>
</comment>
<feature type="chain" id="PRO_5004590322" description="DUF3370 domain-containing protein" evidence="1">
    <location>
        <begin position="20"/>
        <end position="476"/>
    </location>
</feature>
<dbReference type="Proteomes" id="UP000017981">
    <property type="component" value="Unassembled WGS sequence"/>
</dbReference>
<protein>
    <recommendedName>
        <fullName evidence="4">DUF3370 domain-containing protein</fullName>
    </recommendedName>
</protein>
<dbReference type="Pfam" id="PF11850">
    <property type="entry name" value="DUF3370"/>
    <property type="match status" value="1"/>
</dbReference>
<evidence type="ECO:0000256" key="1">
    <source>
        <dbReference type="SAM" id="SignalP"/>
    </source>
</evidence>
<evidence type="ECO:0000313" key="3">
    <source>
        <dbReference type="Proteomes" id="UP000017981"/>
    </source>
</evidence>
<evidence type="ECO:0000313" key="2">
    <source>
        <dbReference type="EMBL" id="CCQ58733.1"/>
    </source>
</evidence>
<dbReference type="EMBL" id="CAQL01001074">
    <property type="protein sequence ID" value="CCQ58733.1"/>
    <property type="molecule type" value="Genomic_DNA"/>
</dbReference>
<gene>
    <name evidence="2" type="ORF">CWATWH0005_3977</name>
</gene>
<evidence type="ECO:0008006" key="4">
    <source>
        <dbReference type="Google" id="ProtNLM"/>
    </source>
</evidence>